<reference evidence="2" key="1">
    <citation type="submission" date="2021-06" db="EMBL/GenBank/DDBJ databases">
        <authorList>
            <person name="Kallberg Y."/>
            <person name="Tangrot J."/>
            <person name="Rosling A."/>
        </authorList>
    </citation>
    <scope>NUCLEOTIDE SEQUENCE</scope>
    <source>
        <strain evidence="2">MA453B</strain>
    </source>
</reference>
<sequence>MSKNENKDDLLSKKHEHNSSNNKQHISSENFDGKEFTLVDPSGTSHKAILFIENKRGQKYEEEEVETLPYSPYKTQLPPTFMAPSLTFPPTGIPTGVPPIGVPSTGFIPTNIQLPDQPIQQSLTVQPNISQNETADRSAIIALQQQIPGLTPNEAMATIQQYQQQGIPPE</sequence>
<dbReference type="Proteomes" id="UP000789405">
    <property type="component" value="Unassembled WGS sequence"/>
</dbReference>
<protein>
    <submittedName>
        <fullName evidence="2">14224_t:CDS:1</fullName>
    </submittedName>
</protein>
<evidence type="ECO:0000313" key="3">
    <source>
        <dbReference type="Proteomes" id="UP000789405"/>
    </source>
</evidence>
<proteinExistence type="predicted"/>
<accession>A0A9N9KAI9</accession>
<feature type="compositionally biased region" description="Basic and acidic residues" evidence="1">
    <location>
        <begin position="1"/>
        <end position="13"/>
    </location>
</feature>
<dbReference type="AlphaFoldDB" id="A0A9N9KAI9"/>
<evidence type="ECO:0000256" key="1">
    <source>
        <dbReference type="SAM" id="MobiDB-lite"/>
    </source>
</evidence>
<dbReference type="OrthoDB" id="2429832at2759"/>
<gene>
    <name evidence="2" type="ORF">DERYTH_LOCUS26081</name>
</gene>
<organism evidence="2 3">
    <name type="scientific">Dentiscutata erythropus</name>
    <dbReference type="NCBI Taxonomy" id="1348616"/>
    <lineage>
        <taxon>Eukaryota</taxon>
        <taxon>Fungi</taxon>
        <taxon>Fungi incertae sedis</taxon>
        <taxon>Mucoromycota</taxon>
        <taxon>Glomeromycotina</taxon>
        <taxon>Glomeromycetes</taxon>
        <taxon>Diversisporales</taxon>
        <taxon>Gigasporaceae</taxon>
        <taxon>Dentiscutata</taxon>
    </lineage>
</organism>
<comment type="caution">
    <text evidence="2">The sequence shown here is derived from an EMBL/GenBank/DDBJ whole genome shotgun (WGS) entry which is preliminary data.</text>
</comment>
<evidence type="ECO:0000313" key="2">
    <source>
        <dbReference type="EMBL" id="CAG8815216.1"/>
    </source>
</evidence>
<feature type="compositionally biased region" description="Polar residues" evidence="1">
    <location>
        <begin position="19"/>
        <end position="30"/>
    </location>
</feature>
<keyword evidence="3" id="KW-1185">Reference proteome</keyword>
<feature type="region of interest" description="Disordered" evidence="1">
    <location>
        <begin position="1"/>
        <end position="40"/>
    </location>
</feature>
<name>A0A9N9KAI9_9GLOM</name>
<feature type="non-terminal residue" evidence="2">
    <location>
        <position position="170"/>
    </location>
</feature>
<dbReference type="EMBL" id="CAJVPY010052278">
    <property type="protein sequence ID" value="CAG8815216.1"/>
    <property type="molecule type" value="Genomic_DNA"/>
</dbReference>